<name>A0A379LSV8_PAEPO</name>
<feature type="region of interest" description="Disordered" evidence="1">
    <location>
        <begin position="104"/>
        <end position="134"/>
    </location>
</feature>
<evidence type="ECO:0000256" key="1">
    <source>
        <dbReference type="SAM" id="MobiDB-lite"/>
    </source>
</evidence>
<evidence type="ECO:0000313" key="3">
    <source>
        <dbReference type="Proteomes" id="UP000254400"/>
    </source>
</evidence>
<reference evidence="2 3" key="1">
    <citation type="submission" date="2018-06" db="EMBL/GenBank/DDBJ databases">
        <authorList>
            <consortium name="Pathogen Informatics"/>
            <person name="Doyle S."/>
        </authorList>
    </citation>
    <scope>NUCLEOTIDE SEQUENCE [LARGE SCALE GENOMIC DNA]</scope>
    <source>
        <strain evidence="2 3">NCTC10343</strain>
    </source>
</reference>
<organism evidence="2 3">
    <name type="scientific">Paenibacillus polymyxa</name>
    <name type="common">Bacillus polymyxa</name>
    <dbReference type="NCBI Taxonomy" id="1406"/>
    <lineage>
        <taxon>Bacteria</taxon>
        <taxon>Bacillati</taxon>
        <taxon>Bacillota</taxon>
        <taxon>Bacilli</taxon>
        <taxon>Bacillales</taxon>
        <taxon>Paenibacillaceae</taxon>
        <taxon>Paenibacillus</taxon>
    </lineage>
</organism>
<dbReference type="EMBL" id="UGSC01000002">
    <property type="protein sequence ID" value="SUE13161.1"/>
    <property type="molecule type" value="Genomic_DNA"/>
</dbReference>
<gene>
    <name evidence="2" type="ORF">NCTC10343_05583</name>
</gene>
<protein>
    <submittedName>
        <fullName evidence="2">Uncharacterized protein</fullName>
    </submittedName>
</protein>
<evidence type="ECO:0000313" key="2">
    <source>
        <dbReference type="EMBL" id="SUE13161.1"/>
    </source>
</evidence>
<proteinExistence type="predicted"/>
<feature type="compositionally biased region" description="Polar residues" evidence="1">
    <location>
        <begin position="123"/>
        <end position="134"/>
    </location>
</feature>
<dbReference type="AlphaFoldDB" id="A0A379LSV8"/>
<dbReference type="Proteomes" id="UP000254400">
    <property type="component" value="Unassembled WGS sequence"/>
</dbReference>
<sequence length="149" mass="17062">MSETDFQGGKVVSFRLPHDVPKTVSNYLMNLKEIHKRKFSSEIADRFVQAIEKEALFQRPEKQLVIPFPENLTEEEKKFLKSDKTKALIGQLVVQLVRNPSEVPIQRQAAPAANNKQKDDTPDPSQSAFETNSTIREFTRKTFLSDLDD</sequence>
<dbReference type="RefSeq" id="WP_019688388.1">
    <property type="nucleotide sequence ID" value="NZ_CP036497.1"/>
</dbReference>
<accession>A0A379LSV8</accession>